<dbReference type="Proteomes" id="UP000219193">
    <property type="component" value="Unassembled WGS sequence"/>
</dbReference>
<evidence type="ECO:0000256" key="2">
    <source>
        <dbReference type="ARBA" id="ARBA00023004"/>
    </source>
</evidence>
<keyword evidence="1" id="KW-0479">Metal-binding</keyword>
<organism evidence="6 7">
    <name type="scientific">Salinimicrobium sediminis</name>
    <dbReference type="NCBI Taxonomy" id="1343891"/>
    <lineage>
        <taxon>Bacteria</taxon>
        <taxon>Pseudomonadati</taxon>
        <taxon>Bacteroidota</taxon>
        <taxon>Flavobacteriia</taxon>
        <taxon>Flavobacteriales</taxon>
        <taxon>Flavobacteriaceae</taxon>
        <taxon>Salinimicrobium</taxon>
    </lineage>
</organism>
<dbReference type="GO" id="GO:0046872">
    <property type="term" value="F:metal ion binding"/>
    <property type="evidence" value="ECO:0007669"/>
    <property type="project" value="UniProtKB-KW"/>
</dbReference>
<dbReference type="Pfam" id="PF00330">
    <property type="entry name" value="Aconitase"/>
    <property type="match status" value="1"/>
</dbReference>
<dbReference type="RefSeq" id="WP_097056040.1">
    <property type="nucleotide sequence ID" value="NZ_OCMF01000002.1"/>
</dbReference>
<dbReference type="NCBIfam" id="NF005558">
    <property type="entry name" value="PRK07229.1"/>
    <property type="match status" value="1"/>
</dbReference>
<dbReference type="AlphaFoldDB" id="A0A285X637"/>
<gene>
    <name evidence="6" type="ORF">SAMN06296241_1800</name>
</gene>
<keyword evidence="3" id="KW-0411">Iron-sulfur</keyword>
<dbReference type="Gene3D" id="3.20.19.10">
    <property type="entry name" value="Aconitase, domain 4"/>
    <property type="match status" value="1"/>
</dbReference>
<proteinExistence type="predicted"/>
<evidence type="ECO:0000259" key="5">
    <source>
        <dbReference type="Pfam" id="PF00694"/>
    </source>
</evidence>
<dbReference type="PRINTS" id="PR00415">
    <property type="entry name" value="ACONITASE"/>
</dbReference>
<dbReference type="InterPro" id="IPR015931">
    <property type="entry name" value="Acnase/IPM_dHydase_lsu_aba_1/3"/>
</dbReference>
<dbReference type="InterPro" id="IPR006250">
    <property type="entry name" value="Aconitase_put"/>
</dbReference>
<dbReference type="InterPro" id="IPR000573">
    <property type="entry name" value="AconitaseA/IPMdHydase_ssu_swvl"/>
</dbReference>
<dbReference type="PANTHER" id="PTHR43160:SF3">
    <property type="entry name" value="ACONITATE HYDRATASE, MITOCHONDRIAL"/>
    <property type="match status" value="1"/>
</dbReference>
<name>A0A285X637_9FLAO</name>
<keyword evidence="7" id="KW-1185">Reference proteome</keyword>
<dbReference type="SUPFAM" id="SSF53732">
    <property type="entry name" value="Aconitase iron-sulfur domain"/>
    <property type="match status" value="1"/>
</dbReference>
<dbReference type="GO" id="GO:0003994">
    <property type="term" value="F:aconitate hydratase activity"/>
    <property type="evidence" value="ECO:0007669"/>
    <property type="project" value="TreeGrafter"/>
</dbReference>
<dbReference type="GO" id="GO:0051539">
    <property type="term" value="F:4 iron, 4 sulfur cluster binding"/>
    <property type="evidence" value="ECO:0007669"/>
    <property type="project" value="TreeGrafter"/>
</dbReference>
<dbReference type="Pfam" id="PF00694">
    <property type="entry name" value="Aconitase_C"/>
    <property type="match status" value="1"/>
</dbReference>
<dbReference type="GO" id="GO:0005829">
    <property type="term" value="C:cytosol"/>
    <property type="evidence" value="ECO:0007669"/>
    <property type="project" value="TreeGrafter"/>
</dbReference>
<dbReference type="InterPro" id="IPR015928">
    <property type="entry name" value="Aconitase/3IPM_dehydase_swvl"/>
</dbReference>
<dbReference type="InterPro" id="IPR001030">
    <property type="entry name" value="Acoase/IPM_deHydtase_lsu_aba"/>
</dbReference>
<evidence type="ECO:0000256" key="3">
    <source>
        <dbReference type="ARBA" id="ARBA00023014"/>
    </source>
</evidence>
<evidence type="ECO:0000313" key="6">
    <source>
        <dbReference type="EMBL" id="SOC80254.1"/>
    </source>
</evidence>
<dbReference type="EMBL" id="OCMF01000002">
    <property type="protein sequence ID" value="SOC80254.1"/>
    <property type="molecule type" value="Genomic_DNA"/>
</dbReference>
<keyword evidence="2" id="KW-0408">Iron</keyword>
<evidence type="ECO:0000259" key="4">
    <source>
        <dbReference type="Pfam" id="PF00330"/>
    </source>
</evidence>
<dbReference type="SUPFAM" id="SSF52016">
    <property type="entry name" value="LeuD/IlvD-like"/>
    <property type="match status" value="1"/>
</dbReference>
<dbReference type="Gene3D" id="3.30.499.10">
    <property type="entry name" value="Aconitase, domain 3"/>
    <property type="match status" value="2"/>
</dbReference>
<reference evidence="7" key="1">
    <citation type="submission" date="2017-09" db="EMBL/GenBank/DDBJ databases">
        <authorList>
            <person name="Varghese N."/>
            <person name="Submissions S."/>
        </authorList>
    </citation>
    <scope>NUCLEOTIDE SEQUENCE [LARGE SCALE GENOMIC DNA]</scope>
    <source>
        <strain evidence="7">CGMCC 1.12641</strain>
    </source>
</reference>
<dbReference type="InterPro" id="IPR050926">
    <property type="entry name" value="Aconitase/IPM_isomerase"/>
</dbReference>
<accession>A0A285X637</accession>
<dbReference type="OrthoDB" id="9764318at2"/>
<dbReference type="NCBIfam" id="TIGR01342">
    <property type="entry name" value="acon_putative"/>
    <property type="match status" value="1"/>
</dbReference>
<protein>
    <submittedName>
        <fullName evidence="6">Aconitase</fullName>
    </submittedName>
</protein>
<dbReference type="PANTHER" id="PTHR43160">
    <property type="entry name" value="ACONITATE HYDRATASE B"/>
    <property type="match status" value="1"/>
</dbReference>
<sequence>MSKLNVTQKLIKEHLLKGEMIPGKEIGIKIDQALLQDATGTLVQLELEAMGLDRAKTEVAVQYVDHNLLQTDFKNADDHAFLLSASQRFGIWYSRPGNGVSHPVHMERFGKPGKTMVGSDSHTPAAGSLGMLAIGTGGLDVAAAIAGQPYFVKMPQVMGVKLTGKMPDWISAKDVILEMLRRYDVKGGVGKVIEYYGPGLAELSAMDRHVIANMGAELGATTTVFPSDDMTRKFLKSQGREEDWTELVADEGCTYDLEDEIVLDDLVPLIAKPTSPGNVVPVREVEGMEIGQVVIGSSANPGVRDFWIAGAIVKGKATREEVSFDINPTSRQVIQNLIANKGFENLIAAGARFHQSGCMGCIGMGQAPASDTISLRTMPRNFPSRSGTEDDQVYLCSPETAAASALTGKITDPRDLEKLYDMKYPRYEYPEKELINTMMLVAPPEHNMEVELKKGPNIKSLPYITELRDSCDVPVLLKMGDNISTDEILRAGAEVLPFRSNLPEISKFSYSVIDDTFYDRAQKAKEDHGGHIVVAKDNYAQGSSREHAALAPKYLGQIAVIANSYARIAWQNLVNFGILPLEFIDIADFDKIEQGDSVSLTNVREDVKNRNNIKVSISKKDGERIEIETKHSLSDRQIQVLLKGGIINEFKEQLKNRDVGAVNKNTVTDNERNQVK</sequence>
<evidence type="ECO:0000313" key="7">
    <source>
        <dbReference type="Proteomes" id="UP000219193"/>
    </source>
</evidence>
<dbReference type="GO" id="GO:0006099">
    <property type="term" value="P:tricarboxylic acid cycle"/>
    <property type="evidence" value="ECO:0007669"/>
    <property type="project" value="TreeGrafter"/>
</dbReference>
<feature type="domain" description="Aconitase/3-isopropylmalate dehydratase large subunit alpha/beta/alpha" evidence="4">
    <location>
        <begin position="11"/>
        <end position="408"/>
    </location>
</feature>
<feature type="domain" description="Aconitase A/isopropylmalate dehydratase small subunit swivel" evidence="5">
    <location>
        <begin position="515"/>
        <end position="583"/>
    </location>
</feature>
<evidence type="ECO:0000256" key="1">
    <source>
        <dbReference type="ARBA" id="ARBA00022723"/>
    </source>
</evidence>
<dbReference type="InterPro" id="IPR036008">
    <property type="entry name" value="Aconitase_4Fe-4S_dom"/>
</dbReference>